<dbReference type="AlphaFoldDB" id="A0A1M6BA33"/>
<sequence length="238" mass="28255">MSNNNYDRERDRDYNRDRDYDRDRDRDRDSDRDRNYDRDDDRGRDRDRDRDRDYDRDNDRNRDRDTMDERQIREEIDRLRREVYNLKDALENRRAENQDLKMAIKQAEKNNAELLTAITATLNDMSTRMDNLNGLDKLKSSIRDEFEEANMPMEAKCQAIEERLKTLQDNLDYTEPMKEQMGIAAEGMRETLAEKFGTKTIGDVLQKLASISTFLIADSIGIVVLLALMCFFIISLIK</sequence>
<evidence type="ECO:0000256" key="3">
    <source>
        <dbReference type="SAM" id="Phobius"/>
    </source>
</evidence>
<keyword evidence="3" id="KW-0472">Membrane</keyword>
<keyword evidence="1" id="KW-0175">Coiled coil</keyword>
<dbReference type="EMBL" id="FQYQ01000002">
    <property type="protein sequence ID" value="SHI45589.1"/>
    <property type="molecule type" value="Genomic_DNA"/>
</dbReference>
<proteinExistence type="predicted"/>
<reference evidence="4 5" key="1">
    <citation type="submission" date="2016-11" db="EMBL/GenBank/DDBJ databases">
        <authorList>
            <person name="Jaros S."/>
            <person name="Januszkiewicz K."/>
            <person name="Wedrychowicz H."/>
        </authorList>
    </citation>
    <scope>NUCLEOTIDE SEQUENCE [LARGE SCALE GENOMIC DNA]</scope>
    <source>
        <strain evidence="4 5">DSM 14809</strain>
    </source>
</reference>
<feature type="coiled-coil region" evidence="1">
    <location>
        <begin position="69"/>
        <end position="124"/>
    </location>
</feature>
<evidence type="ECO:0000256" key="1">
    <source>
        <dbReference type="SAM" id="Coils"/>
    </source>
</evidence>
<dbReference type="Proteomes" id="UP000184185">
    <property type="component" value="Unassembled WGS sequence"/>
</dbReference>
<dbReference type="RefSeq" id="WP_072911948.1">
    <property type="nucleotide sequence ID" value="NZ_FQYQ01000002.1"/>
</dbReference>
<accession>A0A1M6BA33</accession>
<keyword evidence="5" id="KW-1185">Reference proteome</keyword>
<gene>
    <name evidence="4" type="ORF">SAMN02745725_00389</name>
</gene>
<keyword evidence="3" id="KW-1133">Transmembrane helix</keyword>
<evidence type="ECO:0000313" key="4">
    <source>
        <dbReference type="EMBL" id="SHI45589.1"/>
    </source>
</evidence>
<feature type="region of interest" description="Disordered" evidence="2">
    <location>
        <begin position="1"/>
        <end position="64"/>
    </location>
</feature>
<protein>
    <submittedName>
        <fullName evidence="4">Uncharacterized protein</fullName>
    </submittedName>
</protein>
<organism evidence="4 5">
    <name type="scientific">Pseudobutyrivibrio xylanivorans DSM 14809</name>
    <dbReference type="NCBI Taxonomy" id="1123012"/>
    <lineage>
        <taxon>Bacteria</taxon>
        <taxon>Bacillati</taxon>
        <taxon>Bacillota</taxon>
        <taxon>Clostridia</taxon>
        <taxon>Lachnospirales</taxon>
        <taxon>Lachnospiraceae</taxon>
        <taxon>Pseudobutyrivibrio</taxon>
    </lineage>
</organism>
<name>A0A1M6BA33_PSEXY</name>
<feature type="transmembrane region" description="Helical" evidence="3">
    <location>
        <begin position="214"/>
        <end position="237"/>
    </location>
</feature>
<evidence type="ECO:0000313" key="5">
    <source>
        <dbReference type="Proteomes" id="UP000184185"/>
    </source>
</evidence>
<keyword evidence="3" id="KW-0812">Transmembrane</keyword>
<evidence type="ECO:0000256" key="2">
    <source>
        <dbReference type="SAM" id="MobiDB-lite"/>
    </source>
</evidence>